<proteinExistence type="predicted"/>
<dbReference type="AlphaFoldDB" id="A0A177XZK9"/>
<dbReference type="SMART" id="SM00267">
    <property type="entry name" value="GGDEF"/>
    <property type="match status" value="1"/>
</dbReference>
<reference evidence="4 5" key="1">
    <citation type="journal article" date="2016" name="Syst. Appl. Microbiol.">
        <title>Vibrio bivalvicida sp. nov., a novel larval pathogen for bivalve molluscs reared in a hatchery.</title>
        <authorList>
            <person name="Dubert J."/>
            <person name="Romalde J.L."/>
            <person name="Prado S."/>
            <person name="Barja J.L."/>
        </authorList>
    </citation>
    <scope>NUCLEOTIDE SEQUENCE [LARGE SCALE GENOMIC DNA]</scope>
    <source>
        <strain evidence="4 5">605</strain>
    </source>
</reference>
<dbReference type="PANTHER" id="PTHR45138:SF9">
    <property type="entry name" value="DIGUANYLATE CYCLASE DGCM-RELATED"/>
    <property type="match status" value="1"/>
</dbReference>
<dbReference type="InterPro" id="IPR043128">
    <property type="entry name" value="Rev_trsase/Diguanyl_cyclase"/>
</dbReference>
<evidence type="ECO:0000259" key="3">
    <source>
        <dbReference type="PROSITE" id="PS50887"/>
    </source>
</evidence>
<gene>
    <name evidence="4" type="ORF">APB76_12575</name>
</gene>
<dbReference type="InterPro" id="IPR000160">
    <property type="entry name" value="GGDEF_dom"/>
</dbReference>
<name>A0A177XZK9_9VIBR</name>
<evidence type="ECO:0000313" key="4">
    <source>
        <dbReference type="EMBL" id="OAJ94039.1"/>
    </source>
</evidence>
<dbReference type="SUPFAM" id="SSF55073">
    <property type="entry name" value="Nucleotide cyclase"/>
    <property type="match status" value="1"/>
</dbReference>
<dbReference type="GO" id="GO:1902201">
    <property type="term" value="P:negative regulation of bacterial-type flagellum-dependent cell motility"/>
    <property type="evidence" value="ECO:0007669"/>
    <property type="project" value="TreeGrafter"/>
</dbReference>
<dbReference type="GO" id="GO:0043709">
    <property type="term" value="P:cell adhesion involved in single-species biofilm formation"/>
    <property type="evidence" value="ECO:0007669"/>
    <property type="project" value="TreeGrafter"/>
</dbReference>
<comment type="caution">
    <text evidence="4">The sequence shown here is derived from an EMBL/GenBank/DDBJ whole genome shotgun (WGS) entry which is preliminary data.</text>
</comment>
<dbReference type="Proteomes" id="UP000078406">
    <property type="component" value="Unassembled WGS sequence"/>
</dbReference>
<dbReference type="EMBL" id="LLEI02000032">
    <property type="protein sequence ID" value="OAJ94039.1"/>
    <property type="molecule type" value="Genomic_DNA"/>
</dbReference>
<feature type="domain" description="GGDEF" evidence="3">
    <location>
        <begin position="182"/>
        <end position="317"/>
    </location>
</feature>
<dbReference type="Pfam" id="PF00990">
    <property type="entry name" value="GGDEF"/>
    <property type="match status" value="1"/>
</dbReference>
<dbReference type="GO" id="GO:0052621">
    <property type="term" value="F:diguanylate cyclase activity"/>
    <property type="evidence" value="ECO:0007669"/>
    <property type="project" value="UniProtKB-EC"/>
</dbReference>
<dbReference type="PROSITE" id="PS50887">
    <property type="entry name" value="GGDEF"/>
    <property type="match status" value="1"/>
</dbReference>
<sequence>MNSTFSAKIASNPDMMHEVLESLPEPTFLIDKSGTYVEAWGGRDKKRHHDPTAVVGLNQYQVLPADKAIWFSQVIVDVIESQTASELEYSLDPKDLRCFDGIEGPRQVQHFSALVIPLPNTSLVLWTVRNITEYKRALDRLAHQQIELERLTYIDHLSQMYNRYALDALLPEAIELAKLKLIGSAVLMIDVDCFKQYNDSLGHQQGDKALKTLSGIIHNWAKNDDLCFRYGGDEFLVFIPNVIESESIERAKQLQEMVNKLAIPHPSSSVGEQFSITIGIRHCHIVPQDMKAERFIAIADQALFYAKGRQRGSIHQLTDNEKSSC</sequence>
<dbReference type="Gene3D" id="3.30.70.270">
    <property type="match status" value="1"/>
</dbReference>
<evidence type="ECO:0000313" key="5">
    <source>
        <dbReference type="Proteomes" id="UP000078406"/>
    </source>
</evidence>
<dbReference type="Gene3D" id="3.30.450.20">
    <property type="entry name" value="PAS domain"/>
    <property type="match status" value="1"/>
</dbReference>
<dbReference type="GO" id="GO:0005886">
    <property type="term" value="C:plasma membrane"/>
    <property type="evidence" value="ECO:0007669"/>
    <property type="project" value="TreeGrafter"/>
</dbReference>
<evidence type="ECO:0000256" key="2">
    <source>
        <dbReference type="ARBA" id="ARBA00034247"/>
    </source>
</evidence>
<dbReference type="EC" id="2.7.7.65" evidence="1"/>
<protein>
    <recommendedName>
        <fullName evidence="1">diguanylate cyclase</fullName>
        <ecNumber evidence="1">2.7.7.65</ecNumber>
    </recommendedName>
</protein>
<dbReference type="CDD" id="cd01949">
    <property type="entry name" value="GGDEF"/>
    <property type="match status" value="1"/>
</dbReference>
<dbReference type="InterPro" id="IPR050469">
    <property type="entry name" value="Diguanylate_Cyclase"/>
</dbReference>
<dbReference type="NCBIfam" id="TIGR00254">
    <property type="entry name" value="GGDEF"/>
    <property type="match status" value="1"/>
</dbReference>
<dbReference type="PANTHER" id="PTHR45138">
    <property type="entry name" value="REGULATORY COMPONENTS OF SENSORY TRANSDUCTION SYSTEM"/>
    <property type="match status" value="1"/>
</dbReference>
<organism evidence="4 5">
    <name type="scientific">Vibrio bivalvicida</name>
    <dbReference type="NCBI Taxonomy" id="1276888"/>
    <lineage>
        <taxon>Bacteria</taxon>
        <taxon>Pseudomonadati</taxon>
        <taxon>Pseudomonadota</taxon>
        <taxon>Gammaproteobacteria</taxon>
        <taxon>Vibrionales</taxon>
        <taxon>Vibrionaceae</taxon>
        <taxon>Vibrio</taxon>
        <taxon>Vibrio oreintalis group</taxon>
    </lineage>
</organism>
<dbReference type="RefSeq" id="WP_054961492.1">
    <property type="nucleotide sequence ID" value="NZ_LLEI02000032.1"/>
</dbReference>
<comment type="catalytic activity">
    <reaction evidence="2">
        <text>2 GTP = 3',3'-c-di-GMP + 2 diphosphate</text>
        <dbReference type="Rhea" id="RHEA:24898"/>
        <dbReference type="ChEBI" id="CHEBI:33019"/>
        <dbReference type="ChEBI" id="CHEBI:37565"/>
        <dbReference type="ChEBI" id="CHEBI:58805"/>
        <dbReference type="EC" id="2.7.7.65"/>
    </reaction>
</comment>
<dbReference type="InterPro" id="IPR029787">
    <property type="entry name" value="Nucleotide_cyclase"/>
</dbReference>
<accession>A0A177XZK9</accession>
<evidence type="ECO:0000256" key="1">
    <source>
        <dbReference type="ARBA" id="ARBA00012528"/>
    </source>
</evidence>